<dbReference type="Gene3D" id="2.30.30.940">
    <property type="match status" value="1"/>
</dbReference>
<dbReference type="InterPro" id="IPR027417">
    <property type="entry name" value="P-loop_NTPase"/>
</dbReference>
<dbReference type="SUPFAM" id="SSF52540">
    <property type="entry name" value="P-loop containing nucleoside triphosphate hydrolases"/>
    <property type="match status" value="1"/>
</dbReference>
<keyword evidence="1" id="KW-0547">Nucleotide-binding</keyword>
<dbReference type="Pfam" id="PF13538">
    <property type="entry name" value="UvrD_C_2"/>
    <property type="match status" value="1"/>
</dbReference>
<dbReference type="Gene3D" id="3.40.50.300">
    <property type="entry name" value="P-loop containing nucleotide triphosphate hydrolases"/>
    <property type="match status" value="2"/>
</dbReference>
<dbReference type="CDD" id="cd18809">
    <property type="entry name" value="SF1_C_RecD"/>
    <property type="match status" value="1"/>
</dbReference>
<dbReference type="RefSeq" id="WP_405311832.1">
    <property type="nucleotide sequence ID" value="NZ_CP088155.1"/>
</dbReference>
<evidence type="ECO:0000256" key="2">
    <source>
        <dbReference type="ARBA" id="ARBA00022840"/>
    </source>
</evidence>
<dbReference type="PANTHER" id="PTHR43788:SF6">
    <property type="entry name" value="DNA HELICASE B"/>
    <property type="match status" value="1"/>
</dbReference>
<evidence type="ECO:0000259" key="3">
    <source>
        <dbReference type="SMART" id="SM00382"/>
    </source>
</evidence>
<keyword evidence="5" id="KW-1185">Reference proteome</keyword>
<dbReference type="EMBL" id="CP088155">
    <property type="protein sequence ID" value="WYM97412.1"/>
    <property type="molecule type" value="Genomic_DNA"/>
</dbReference>
<evidence type="ECO:0000313" key="4">
    <source>
        <dbReference type="EMBL" id="WYM97412.1"/>
    </source>
</evidence>
<protein>
    <submittedName>
        <fullName evidence="4">AAA family ATPase</fullName>
    </submittedName>
</protein>
<dbReference type="SMART" id="SM00382">
    <property type="entry name" value="AAA"/>
    <property type="match status" value="1"/>
</dbReference>
<organism evidence="4 5">
    <name type="scientific">Metamycoplasma faucium</name>
    <dbReference type="NCBI Taxonomy" id="56142"/>
    <lineage>
        <taxon>Bacteria</taxon>
        <taxon>Bacillati</taxon>
        <taxon>Mycoplasmatota</taxon>
        <taxon>Mycoplasmoidales</taxon>
        <taxon>Metamycoplasmataceae</taxon>
        <taxon>Metamycoplasma</taxon>
    </lineage>
</organism>
<dbReference type="Pfam" id="PF18335">
    <property type="entry name" value="SH3_13"/>
    <property type="match status" value="1"/>
</dbReference>
<evidence type="ECO:0000313" key="5">
    <source>
        <dbReference type="Proteomes" id="UP001622612"/>
    </source>
</evidence>
<proteinExistence type="predicted"/>
<evidence type="ECO:0000256" key="1">
    <source>
        <dbReference type="ARBA" id="ARBA00022741"/>
    </source>
</evidence>
<keyword evidence="2" id="KW-0067">ATP-binding</keyword>
<dbReference type="InterPro" id="IPR027785">
    <property type="entry name" value="UvrD-like_helicase_C"/>
</dbReference>
<accession>A0ABZ2TLX8</accession>
<dbReference type="Proteomes" id="UP001622612">
    <property type="component" value="Chromosome"/>
</dbReference>
<name>A0ABZ2TLX8_9BACT</name>
<feature type="domain" description="AAA+ ATPase" evidence="3">
    <location>
        <begin position="338"/>
        <end position="487"/>
    </location>
</feature>
<dbReference type="PANTHER" id="PTHR43788">
    <property type="entry name" value="DNA2/NAM7 HELICASE FAMILY MEMBER"/>
    <property type="match status" value="1"/>
</dbReference>
<dbReference type="CDD" id="cd17933">
    <property type="entry name" value="DEXSc_RecD-like"/>
    <property type="match status" value="1"/>
</dbReference>
<dbReference type="InterPro" id="IPR050534">
    <property type="entry name" value="Coronavir_polyprotein_1ab"/>
</dbReference>
<dbReference type="Pfam" id="PF13245">
    <property type="entry name" value="AAA_19"/>
    <property type="match status" value="1"/>
</dbReference>
<sequence>MAEQYKICGMFKKVLFDKGDGAFQITSCKIINQLDKMAPIKLNKYGSISILSNDIKIELDKYYEMNIEYLSKSKYPNSYVLIDIKESEFWKLNYIIKFLQSTNFPGIGEAKGRKIVEKYGFDTLNIIANDEKITAADLGIKQETFEIARNYLRNNPKVVEDQLFFLKLKLSPSFYEKINKNFVDLSQFLEKYQNNFYNYYFDEDNISLSDLEKLTNHFFKEEHFFKKAIYIYKAIEDYFFNYGHTKVLINEFYSYYFKNVEKLTPFDFKEALKYLIRDNRILLFNNKEYLTTSKIREMEEYIVSRLKKISSFPSDEFEKFNSSKLHKLQNEAINVALNSNLSLITGSPGTGKTLIINKLIKLLLSKYSSEDVVIVTPTGRATININKQSEIKASTIHSFLQWNIDKNIFEVNEKWPERIKVLIIDEFSMVSVDLFNSLLKGLSQKTLQKIILVGDKNQLPAIGAGYLIKDFIEGNICEVIELTKIYRQADNFEIIKDAIDINNLCIPEFKGKSSRFIECDKNHLIDALIKEIKKLLKQGFTKKDIAILSPIYNYQTGIDNLNEKLSQFWHQIEPTESAYIGKKKFYLNDKVINLVNDTSKKVFNGEIGYINRFIYDDKNNLIEVSVLFEDDSKIVVYSKSDFIQKTMLAYCTSVHKYQGSECLVVLTVLFDEAKMLLSKKLIYTAITRAQKLSIIFGENEALKTGILNDYDSNRQTCIVELWNAYDKEG</sequence>
<gene>
    <name evidence="4" type="ORF">LQ356_00740</name>
</gene>
<reference evidence="4" key="1">
    <citation type="submission" date="2021-11" db="EMBL/GenBank/DDBJ databases">
        <title>The first genome sequence of unculturable Mycoplasma faucium obtained by de novo assembly of metagenomic reads.</title>
        <authorList>
            <person name="Sabat A.J."/>
            <person name="Bathoorn E."/>
            <person name="Akkerboom V."/>
            <person name="Friedrich A.W."/>
        </authorList>
    </citation>
    <scope>NUCLEOTIDE SEQUENCE [LARGE SCALE GENOMIC DNA]</scope>
    <source>
        <strain evidence="4">UMCG-MFM1</strain>
    </source>
</reference>
<dbReference type="InterPro" id="IPR003593">
    <property type="entry name" value="AAA+_ATPase"/>
</dbReference>
<dbReference type="InterPro" id="IPR041451">
    <property type="entry name" value="RecD2_SH13"/>
</dbReference>